<comment type="caution">
    <text evidence="1">The sequence shown here is derived from an EMBL/GenBank/DDBJ whole genome shotgun (WGS) entry which is preliminary data.</text>
</comment>
<evidence type="ECO:0000313" key="2">
    <source>
        <dbReference type="Proteomes" id="UP000276568"/>
    </source>
</evidence>
<dbReference type="OrthoDB" id="1652338at2"/>
<gene>
    <name evidence="1" type="ORF">EDX97_06575</name>
</gene>
<dbReference type="AlphaFoldDB" id="A0A3N0I083"/>
<evidence type="ECO:0000313" key="1">
    <source>
        <dbReference type="EMBL" id="RNM30449.1"/>
    </source>
</evidence>
<keyword evidence="2" id="KW-1185">Reference proteome</keyword>
<sequence length="94" mass="11204">MVKYKYDFTQFINEHQSEIFGKEKNFLGHSYVSKYRKQINALNIKMNEVINAYGTKDKKFLLGLFSMAISQINKMIKPNVKLYEDDFYALFDKE</sequence>
<dbReference type="Proteomes" id="UP000276568">
    <property type="component" value="Unassembled WGS sequence"/>
</dbReference>
<dbReference type="EMBL" id="RJQC01000002">
    <property type="protein sequence ID" value="RNM30449.1"/>
    <property type="molecule type" value="Genomic_DNA"/>
</dbReference>
<protein>
    <submittedName>
        <fullName evidence="1">Uncharacterized protein</fullName>
    </submittedName>
</protein>
<organism evidence="1 2">
    <name type="scientific">Absicoccus porci</name>
    <dbReference type="NCBI Taxonomy" id="2486576"/>
    <lineage>
        <taxon>Bacteria</taxon>
        <taxon>Bacillati</taxon>
        <taxon>Bacillota</taxon>
        <taxon>Erysipelotrichia</taxon>
        <taxon>Erysipelotrichales</taxon>
        <taxon>Erysipelotrichaceae</taxon>
        <taxon>Absicoccus</taxon>
    </lineage>
</organism>
<proteinExistence type="predicted"/>
<accession>A0A3N0I083</accession>
<name>A0A3N0I083_9FIRM</name>
<dbReference type="RefSeq" id="WP_128520359.1">
    <property type="nucleotide sequence ID" value="NZ_CAUWBR010000048.1"/>
</dbReference>
<reference evidence="1 2" key="1">
    <citation type="submission" date="2018-11" db="EMBL/GenBank/DDBJ databases">
        <title>Clostridium sp. nov., a member of the family Erysipelotrichaceae isolated from pig faeces.</title>
        <authorList>
            <person name="Chang Y.-H."/>
        </authorList>
    </citation>
    <scope>NUCLEOTIDE SEQUENCE [LARGE SCALE GENOMIC DNA]</scope>
    <source>
        <strain evidence="1 2">YH-panp20</strain>
    </source>
</reference>